<gene>
    <name evidence="2" type="ordered locus">Taci_1728</name>
</gene>
<dbReference type="HOGENOM" id="CLU_1331396_0_0_0"/>
<dbReference type="Proteomes" id="UP000002030">
    <property type="component" value="Chromosome"/>
</dbReference>
<organism evidence="2 3">
    <name type="scientific">Thermanaerovibrio acidaminovorans (strain ATCC 49978 / DSM 6589 / Su883)</name>
    <name type="common">Selenomonas acidaminovorans</name>
    <dbReference type="NCBI Taxonomy" id="525903"/>
    <lineage>
        <taxon>Bacteria</taxon>
        <taxon>Thermotogati</taxon>
        <taxon>Synergistota</taxon>
        <taxon>Synergistia</taxon>
        <taxon>Synergistales</taxon>
        <taxon>Synergistaceae</taxon>
        <taxon>Thermanaerovibrio</taxon>
    </lineage>
</organism>
<feature type="compositionally biased region" description="Gly residues" evidence="1">
    <location>
        <begin position="160"/>
        <end position="172"/>
    </location>
</feature>
<dbReference type="KEGG" id="tai:Taci_1728"/>
<feature type="compositionally biased region" description="Pro residues" evidence="1">
    <location>
        <begin position="30"/>
        <end position="39"/>
    </location>
</feature>
<dbReference type="EnsemblBacteria" id="ACZ19942">
    <property type="protein sequence ID" value="ACZ19942"/>
    <property type="gene ID" value="Taci_1728"/>
</dbReference>
<feature type="compositionally biased region" description="Low complexity" evidence="1">
    <location>
        <begin position="49"/>
        <end position="58"/>
    </location>
</feature>
<keyword evidence="3" id="KW-1185">Reference proteome</keyword>
<reference evidence="2 3" key="1">
    <citation type="journal article" date="2009" name="Stand. Genomic Sci.">
        <title>Complete genome sequence of Thermanaerovibrio acidaminovorans type strain (Su883).</title>
        <authorList>
            <person name="Chovatia M."/>
            <person name="Sikorski J."/>
            <person name="Schroder M."/>
            <person name="Lapidus A."/>
            <person name="Nolan M."/>
            <person name="Tice H."/>
            <person name="Glavina Del Rio T."/>
            <person name="Copeland A."/>
            <person name="Cheng J.F."/>
            <person name="Lucas S."/>
            <person name="Chen F."/>
            <person name="Bruce D."/>
            <person name="Goodwin L."/>
            <person name="Pitluck S."/>
            <person name="Ivanova N."/>
            <person name="Mavromatis K."/>
            <person name="Ovchinnikova G."/>
            <person name="Pati A."/>
            <person name="Chen A."/>
            <person name="Palaniappan K."/>
            <person name="Land M."/>
            <person name="Hauser L."/>
            <person name="Chang Y.J."/>
            <person name="Jeffries C.D."/>
            <person name="Chain P."/>
            <person name="Saunders E."/>
            <person name="Detter J.C."/>
            <person name="Brettin T."/>
            <person name="Rohde M."/>
            <person name="Goker M."/>
            <person name="Spring S."/>
            <person name="Bristow J."/>
            <person name="Markowitz V."/>
            <person name="Hugenholtz P."/>
            <person name="Kyrpides N.C."/>
            <person name="Klenk H.P."/>
            <person name="Eisen J.A."/>
        </authorList>
    </citation>
    <scope>NUCLEOTIDE SEQUENCE [LARGE SCALE GENOMIC DNA]</scope>
    <source>
        <strain evidence="3">ATCC 49978 / DSM 6589 / Su883</strain>
    </source>
</reference>
<protein>
    <submittedName>
        <fullName evidence="2">Uncharacterized protein</fullName>
    </submittedName>
</protein>
<proteinExistence type="predicted"/>
<dbReference type="STRING" id="525903.Taci_1728"/>
<dbReference type="AlphaFoldDB" id="D1B7F1"/>
<name>D1B7F1_THEAS</name>
<evidence type="ECO:0000313" key="2">
    <source>
        <dbReference type="EMBL" id="ACZ19942.1"/>
    </source>
</evidence>
<evidence type="ECO:0000256" key="1">
    <source>
        <dbReference type="SAM" id="MobiDB-lite"/>
    </source>
</evidence>
<sequence>MTGGPAPSRPQVKGLISPTAPLEACHEPEPQPPVRSPPRPNEDATFHWVPRVPVSRGRPSPPEGYLPRHDRPRAVSPSCRLDGDGQPRALKRPLDLSVLSRRRPYGSSTDPGPSRGLPGCLASFHVGTLQCGSSSGTPGQGGLEPQGGHLREPRSFAEGPGMGLSGWDGIGGRSEAPCGAGPRLGRDPRGTGERRISPLGSPPLSM</sequence>
<evidence type="ECO:0000313" key="3">
    <source>
        <dbReference type="Proteomes" id="UP000002030"/>
    </source>
</evidence>
<dbReference type="EMBL" id="CP001818">
    <property type="protein sequence ID" value="ACZ19942.1"/>
    <property type="molecule type" value="Genomic_DNA"/>
</dbReference>
<accession>D1B7F1</accession>
<feature type="compositionally biased region" description="Basic and acidic residues" evidence="1">
    <location>
        <begin position="184"/>
        <end position="196"/>
    </location>
</feature>
<feature type="region of interest" description="Disordered" evidence="1">
    <location>
        <begin position="1"/>
        <end position="206"/>
    </location>
</feature>